<comment type="cofactor">
    <cofactor evidence="1 5">
        <name>FAD</name>
        <dbReference type="ChEBI" id="CHEBI:57692"/>
    </cofactor>
</comment>
<feature type="signal peptide" evidence="7">
    <location>
        <begin position="1"/>
        <end position="23"/>
    </location>
</feature>
<protein>
    <recommendedName>
        <fullName evidence="8">Glucose-methanol-choline oxidoreductase N-terminal domain-containing protein</fullName>
    </recommendedName>
</protein>
<keyword evidence="7" id="KW-0732">Signal</keyword>
<dbReference type="InterPro" id="IPR036188">
    <property type="entry name" value="FAD/NAD-bd_sf"/>
</dbReference>
<dbReference type="STRING" id="188477.A0A3S1BHY6"/>
<keyword evidence="3 6" id="KW-0285">Flavoprotein</keyword>
<dbReference type="Pfam" id="PF00732">
    <property type="entry name" value="GMC_oxred_N"/>
    <property type="match status" value="1"/>
</dbReference>
<dbReference type="PANTHER" id="PTHR11552:SF147">
    <property type="entry name" value="CHOLINE DEHYDROGENASE, MITOCHONDRIAL"/>
    <property type="match status" value="1"/>
</dbReference>
<sequence>MGPWSYVFVISSAAILISIFVQRKLNELPDLATNLDEEYDYIIVGGGTAGCVLASRLSEQEDVTVLLLEAGQDDRDHPTIPIPFKVLESTHTDIDWDYQTVPQKHALKAFKDQKAWWYRGKILGGSSNINDMVYTRGLKQDYDSWARAGATGWAYKDVLPYFMKSENNENADFVKSGYHKMGGPLRVGRSKTHSLTNYLVRAGKEMGFKVININGAESDGIVEIQSTIHKGKRQSSSRAFLYPALWRSNLHVKTNSHVSKIILKDKKAVGVTFMHNSTSKDIKARKEVILSAGTIGSAQLLLLSGIGPEKHLKSLKIPVEADLPVGENLQDSLLFDYPVGIKRTLSITQERIESPWEQVKYMVFGKGMLASPNGVETATFTSSALNKDKTWPDIQLQFRGILGGVTYGQILGFSNETLSDISHRERYRDGMSCFSNILRPHSRGTLRLSTADPAQSPVIDPKYLEKEIDVDIILSGVKLCKQLLLTPSMQQLEAAYAELPSSACPDYKFDSDDYWRCVIRARAQPAARPVGTCRMGGVSDPLAVTDPQLRVKGIKSLRVVDASVLPSLPSGTTHIPTIMVAEKAADLIRESQT</sequence>
<feature type="binding site" evidence="5">
    <location>
        <position position="258"/>
    </location>
    <ligand>
        <name>FAD</name>
        <dbReference type="ChEBI" id="CHEBI:57692"/>
    </ligand>
</feature>
<keyword evidence="4 5" id="KW-0274">FAD</keyword>
<dbReference type="PANTHER" id="PTHR11552">
    <property type="entry name" value="GLUCOSE-METHANOL-CHOLINE GMC OXIDOREDUCTASE"/>
    <property type="match status" value="1"/>
</dbReference>
<evidence type="ECO:0000259" key="8">
    <source>
        <dbReference type="PROSITE" id="PS00623"/>
    </source>
</evidence>
<gene>
    <name evidence="9" type="ORF">EGW08_011123</name>
</gene>
<dbReference type="Proteomes" id="UP000271974">
    <property type="component" value="Unassembled WGS sequence"/>
</dbReference>
<proteinExistence type="inferred from homology"/>
<dbReference type="Pfam" id="PF05199">
    <property type="entry name" value="GMC_oxred_C"/>
    <property type="match status" value="1"/>
</dbReference>
<accession>A0A3S1BHY6</accession>
<evidence type="ECO:0000256" key="4">
    <source>
        <dbReference type="ARBA" id="ARBA00022827"/>
    </source>
</evidence>
<feature type="binding site" evidence="5">
    <location>
        <begin position="130"/>
        <end position="133"/>
    </location>
    <ligand>
        <name>FAD</name>
        <dbReference type="ChEBI" id="CHEBI:57692"/>
    </ligand>
</feature>
<evidence type="ECO:0000256" key="3">
    <source>
        <dbReference type="ARBA" id="ARBA00022630"/>
    </source>
</evidence>
<name>A0A3S1BHY6_ELYCH</name>
<dbReference type="EMBL" id="RQTK01000354">
    <property type="protein sequence ID" value="RUS81137.1"/>
    <property type="molecule type" value="Genomic_DNA"/>
</dbReference>
<comment type="caution">
    <text evidence="9">The sequence shown here is derived from an EMBL/GenBank/DDBJ whole genome shotgun (WGS) entry which is preliminary data.</text>
</comment>
<organism evidence="9 10">
    <name type="scientific">Elysia chlorotica</name>
    <name type="common">Eastern emerald elysia</name>
    <name type="synonym">Sea slug</name>
    <dbReference type="NCBI Taxonomy" id="188477"/>
    <lineage>
        <taxon>Eukaryota</taxon>
        <taxon>Metazoa</taxon>
        <taxon>Spiralia</taxon>
        <taxon>Lophotrochozoa</taxon>
        <taxon>Mollusca</taxon>
        <taxon>Gastropoda</taxon>
        <taxon>Heterobranchia</taxon>
        <taxon>Euthyneura</taxon>
        <taxon>Panpulmonata</taxon>
        <taxon>Sacoglossa</taxon>
        <taxon>Placobranchoidea</taxon>
        <taxon>Plakobranchidae</taxon>
        <taxon>Elysia</taxon>
    </lineage>
</organism>
<dbReference type="InterPro" id="IPR012132">
    <property type="entry name" value="GMC_OxRdtase"/>
</dbReference>
<dbReference type="GO" id="GO:0050660">
    <property type="term" value="F:flavin adenine dinucleotide binding"/>
    <property type="evidence" value="ECO:0007669"/>
    <property type="project" value="InterPro"/>
</dbReference>
<dbReference type="GO" id="GO:0016614">
    <property type="term" value="F:oxidoreductase activity, acting on CH-OH group of donors"/>
    <property type="evidence" value="ECO:0007669"/>
    <property type="project" value="InterPro"/>
</dbReference>
<dbReference type="OrthoDB" id="269227at2759"/>
<dbReference type="AlphaFoldDB" id="A0A3S1BHY6"/>
<feature type="domain" description="Glucose-methanol-choline oxidoreductase N-terminal" evidence="8">
    <location>
        <begin position="120"/>
        <end position="143"/>
    </location>
</feature>
<comment type="similarity">
    <text evidence="2 6">Belongs to the GMC oxidoreductase family.</text>
</comment>
<evidence type="ECO:0000313" key="10">
    <source>
        <dbReference type="Proteomes" id="UP000271974"/>
    </source>
</evidence>
<dbReference type="InterPro" id="IPR000172">
    <property type="entry name" value="GMC_OxRdtase_N"/>
</dbReference>
<dbReference type="Gene3D" id="3.50.50.60">
    <property type="entry name" value="FAD/NAD(P)-binding domain"/>
    <property type="match status" value="1"/>
</dbReference>
<dbReference type="InterPro" id="IPR007867">
    <property type="entry name" value="GMC_OxRtase_C"/>
</dbReference>
<evidence type="ECO:0000256" key="2">
    <source>
        <dbReference type="ARBA" id="ARBA00010790"/>
    </source>
</evidence>
<evidence type="ECO:0000256" key="5">
    <source>
        <dbReference type="PIRSR" id="PIRSR000137-2"/>
    </source>
</evidence>
<evidence type="ECO:0000256" key="6">
    <source>
        <dbReference type="RuleBase" id="RU003968"/>
    </source>
</evidence>
<dbReference type="PIRSF" id="PIRSF000137">
    <property type="entry name" value="Alcohol_oxidase"/>
    <property type="match status" value="1"/>
</dbReference>
<evidence type="ECO:0000313" key="9">
    <source>
        <dbReference type="EMBL" id="RUS81137.1"/>
    </source>
</evidence>
<dbReference type="PROSITE" id="PS00623">
    <property type="entry name" value="GMC_OXRED_1"/>
    <property type="match status" value="1"/>
</dbReference>
<evidence type="ECO:0000256" key="1">
    <source>
        <dbReference type="ARBA" id="ARBA00001974"/>
    </source>
</evidence>
<reference evidence="9 10" key="1">
    <citation type="submission" date="2019-01" db="EMBL/GenBank/DDBJ databases">
        <title>A draft genome assembly of the solar-powered sea slug Elysia chlorotica.</title>
        <authorList>
            <person name="Cai H."/>
            <person name="Li Q."/>
            <person name="Fang X."/>
            <person name="Li J."/>
            <person name="Curtis N.E."/>
            <person name="Altenburger A."/>
            <person name="Shibata T."/>
            <person name="Feng M."/>
            <person name="Maeda T."/>
            <person name="Schwartz J.A."/>
            <person name="Shigenobu S."/>
            <person name="Lundholm N."/>
            <person name="Nishiyama T."/>
            <person name="Yang H."/>
            <person name="Hasebe M."/>
            <person name="Li S."/>
            <person name="Pierce S.K."/>
            <person name="Wang J."/>
        </authorList>
    </citation>
    <scope>NUCLEOTIDE SEQUENCE [LARGE SCALE GENOMIC DNA]</scope>
    <source>
        <strain evidence="9">EC2010</strain>
        <tissue evidence="9">Whole organism of an adult</tissue>
    </source>
</reference>
<dbReference type="Gene3D" id="3.30.560.10">
    <property type="entry name" value="Glucose Oxidase, domain 3"/>
    <property type="match status" value="1"/>
</dbReference>
<feature type="chain" id="PRO_5018597847" description="Glucose-methanol-choline oxidoreductase N-terminal domain-containing protein" evidence="7">
    <location>
        <begin position="24"/>
        <end position="593"/>
    </location>
</feature>
<keyword evidence="10" id="KW-1185">Reference proteome</keyword>
<dbReference type="SUPFAM" id="SSF54373">
    <property type="entry name" value="FAD-linked reductases, C-terminal domain"/>
    <property type="match status" value="1"/>
</dbReference>
<dbReference type="SUPFAM" id="SSF51905">
    <property type="entry name" value="FAD/NAD(P)-binding domain"/>
    <property type="match status" value="1"/>
</dbReference>
<evidence type="ECO:0000256" key="7">
    <source>
        <dbReference type="SAM" id="SignalP"/>
    </source>
</evidence>